<dbReference type="AlphaFoldDB" id="A0AA38VNS2"/>
<dbReference type="Proteomes" id="UP001174694">
    <property type="component" value="Unassembled WGS sequence"/>
</dbReference>
<proteinExistence type="predicted"/>
<name>A0AA38VNS2_9PEZI</name>
<dbReference type="EMBL" id="JANBVO010000003">
    <property type="protein sequence ID" value="KAJ9155361.1"/>
    <property type="molecule type" value="Genomic_DNA"/>
</dbReference>
<protein>
    <submittedName>
        <fullName evidence="1">Uncharacterized protein</fullName>
    </submittedName>
</protein>
<evidence type="ECO:0000313" key="1">
    <source>
        <dbReference type="EMBL" id="KAJ9155361.1"/>
    </source>
</evidence>
<organism evidence="1 2">
    <name type="scientific">Pleurostoma richardsiae</name>
    <dbReference type="NCBI Taxonomy" id="41990"/>
    <lineage>
        <taxon>Eukaryota</taxon>
        <taxon>Fungi</taxon>
        <taxon>Dikarya</taxon>
        <taxon>Ascomycota</taxon>
        <taxon>Pezizomycotina</taxon>
        <taxon>Sordariomycetes</taxon>
        <taxon>Sordariomycetidae</taxon>
        <taxon>Calosphaeriales</taxon>
        <taxon>Pleurostomataceae</taxon>
        <taxon>Pleurostoma</taxon>
    </lineage>
</organism>
<reference evidence="1" key="1">
    <citation type="submission" date="2022-07" db="EMBL/GenBank/DDBJ databases">
        <title>Fungi with potential for degradation of polypropylene.</title>
        <authorList>
            <person name="Gostincar C."/>
        </authorList>
    </citation>
    <scope>NUCLEOTIDE SEQUENCE</scope>
    <source>
        <strain evidence="1">EXF-13308</strain>
    </source>
</reference>
<keyword evidence="2" id="KW-1185">Reference proteome</keyword>
<accession>A0AA38VNS2</accession>
<evidence type="ECO:0000313" key="2">
    <source>
        <dbReference type="Proteomes" id="UP001174694"/>
    </source>
</evidence>
<gene>
    <name evidence="1" type="ORF">NKR23_g1823</name>
</gene>
<comment type="caution">
    <text evidence="1">The sequence shown here is derived from an EMBL/GenBank/DDBJ whole genome shotgun (WGS) entry which is preliminary data.</text>
</comment>
<sequence>MNVSTLQLPLNFSLKVLEDDPDIRGFYTVELPTLTREAVLEQLAKLPAIGWVKSFHYANEVAEDAEGLLRPYCKAAGRLMVQAYEEVNRVHRDVLQSREFIPHPIELKPALVYIRKSLSVWEQGTQRGLFKKNAVSQDVRFHYMELSLPLVVVISRLTLPTEYKDWSEELEILLDRRDLRSQIRYDNWASYGSSRSQPTLAGMIRDPKRLPRHCVPHGAKEIRPRLVCNEGRYGNSFVFNAECDCEDTRDNFLNLGRLNPRLY</sequence>